<dbReference type="AlphaFoldDB" id="A0A1L9Q4J2"/>
<name>A0A1L9Q4J2_ASPVE</name>
<feature type="transmembrane region" description="Helical" evidence="1">
    <location>
        <begin position="69"/>
        <end position="94"/>
    </location>
</feature>
<organism evidence="2 3">
    <name type="scientific">Aspergillus versicolor CBS 583.65</name>
    <dbReference type="NCBI Taxonomy" id="1036611"/>
    <lineage>
        <taxon>Eukaryota</taxon>
        <taxon>Fungi</taxon>
        <taxon>Dikarya</taxon>
        <taxon>Ascomycota</taxon>
        <taxon>Pezizomycotina</taxon>
        <taxon>Eurotiomycetes</taxon>
        <taxon>Eurotiomycetidae</taxon>
        <taxon>Eurotiales</taxon>
        <taxon>Aspergillaceae</taxon>
        <taxon>Aspergillus</taxon>
        <taxon>Aspergillus subgen. Nidulantes</taxon>
    </lineage>
</organism>
<keyword evidence="3" id="KW-1185">Reference proteome</keyword>
<dbReference type="EMBL" id="KV878140">
    <property type="protein sequence ID" value="OJJ08641.1"/>
    <property type="molecule type" value="Genomic_DNA"/>
</dbReference>
<evidence type="ECO:0000256" key="1">
    <source>
        <dbReference type="SAM" id="Phobius"/>
    </source>
</evidence>
<proteinExistence type="predicted"/>
<keyword evidence="1" id="KW-1133">Transmembrane helix</keyword>
<evidence type="ECO:0000313" key="2">
    <source>
        <dbReference type="EMBL" id="OJJ08641.1"/>
    </source>
</evidence>
<evidence type="ECO:0000313" key="3">
    <source>
        <dbReference type="Proteomes" id="UP000184073"/>
    </source>
</evidence>
<keyword evidence="1" id="KW-0472">Membrane</keyword>
<gene>
    <name evidence="2" type="ORF">ASPVEDRAFT_47786</name>
</gene>
<dbReference type="GeneID" id="63729371"/>
<accession>A0A1L9Q4J2</accession>
<reference evidence="3" key="1">
    <citation type="journal article" date="2017" name="Genome Biol.">
        <title>Comparative genomics reveals high biological diversity and specific adaptations in the industrially and medically important fungal genus Aspergillus.</title>
        <authorList>
            <person name="de Vries R.P."/>
            <person name="Riley R."/>
            <person name="Wiebenga A."/>
            <person name="Aguilar-Osorio G."/>
            <person name="Amillis S."/>
            <person name="Uchima C.A."/>
            <person name="Anderluh G."/>
            <person name="Asadollahi M."/>
            <person name="Askin M."/>
            <person name="Barry K."/>
            <person name="Battaglia E."/>
            <person name="Bayram O."/>
            <person name="Benocci T."/>
            <person name="Braus-Stromeyer S.A."/>
            <person name="Caldana C."/>
            <person name="Canovas D."/>
            <person name="Cerqueira G.C."/>
            <person name="Chen F."/>
            <person name="Chen W."/>
            <person name="Choi C."/>
            <person name="Clum A."/>
            <person name="Dos Santos R.A."/>
            <person name="Damasio A.R."/>
            <person name="Diallinas G."/>
            <person name="Emri T."/>
            <person name="Fekete E."/>
            <person name="Flipphi M."/>
            <person name="Freyberg S."/>
            <person name="Gallo A."/>
            <person name="Gournas C."/>
            <person name="Habgood R."/>
            <person name="Hainaut M."/>
            <person name="Harispe M.L."/>
            <person name="Henrissat B."/>
            <person name="Hilden K.S."/>
            <person name="Hope R."/>
            <person name="Hossain A."/>
            <person name="Karabika E."/>
            <person name="Karaffa L."/>
            <person name="Karanyi Z."/>
            <person name="Krasevec N."/>
            <person name="Kuo A."/>
            <person name="Kusch H."/>
            <person name="LaButti K."/>
            <person name="Lagendijk E.L."/>
            <person name="Lapidus A."/>
            <person name="Levasseur A."/>
            <person name="Lindquist E."/>
            <person name="Lipzen A."/>
            <person name="Logrieco A.F."/>
            <person name="MacCabe A."/>
            <person name="Maekelae M.R."/>
            <person name="Malavazi I."/>
            <person name="Melin P."/>
            <person name="Meyer V."/>
            <person name="Mielnichuk N."/>
            <person name="Miskei M."/>
            <person name="Molnar A.P."/>
            <person name="Mule G."/>
            <person name="Ngan C.Y."/>
            <person name="Orejas M."/>
            <person name="Orosz E."/>
            <person name="Ouedraogo J.P."/>
            <person name="Overkamp K.M."/>
            <person name="Park H.-S."/>
            <person name="Perrone G."/>
            <person name="Piumi F."/>
            <person name="Punt P.J."/>
            <person name="Ram A.F."/>
            <person name="Ramon A."/>
            <person name="Rauscher S."/>
            <person name="Record E."/>
            <person name="Riano-Pachon D.M."/>
            <person name="Robert V."/>
            <person name="Roehrig J."/>
            <person name="Ruller R."/>
            <person name="Salamov A."/>
            <person name="Salih N.S."/>
            <person name="Samson R.A."/>
            <person name="Sandor E."/>
            <person name="Sanguinetti M."/>
            <person name="Schuetze T."/>
            <person name="Sepcic K."/>
            <person name="Shelest E."/>
            <person name="Sherlock G."/>
            <person name="Sophianopoulou V."/>
            <person name="Squina F.M."/>
            <person name="Sun H."/>
            <person name="Susca A."/>
            <person name="Todd R.B."/>
            <person name="Tsang A."/>
            <person name="Unkles S.E."/>
            <person name="van de Wiele N."/>
            <person name="van Rossen-Uffink D."/>
            <person name="Oliveira J.V."/>
            <person name="Vesth T.C."/>
            <person name="Visser J."/>
            <person name="Yu J.-H."/>
            <person name="Zhou M."/>
            <person name="Andersen M.R."/>
            <person name="Archer D.B."/>
            <person name="Baker S.E."/>
            <person name="Benoit I."/>
            <person name="Brakhage A.A."/>
            <person name="Braus G.H."/>
            <person name="Fischer R."/>
            <person name="Frisvad J.C."/>
            <person name="Goldman G.H."/>
            <person name="Houbraken J."/>
            <person name="Oakley B."/>
            <person name="Pocsi I."/>
            <person name="Scazzocchio C."/>
            <person name="Seiboth B."/>
            <person name="vanKuyk P.A."/>
            <person name="Wortman J."/>
            <person name="Dyer P.S."/>
            <person name="Grigoriev I.V."/>
        </authorList>
    </citation>
    <scope>NUCLEOTIDE SEQUENCE [LARGE SCALE GENOMIC DNA]</scope>
    <source>
        <strain evidence="3">CBS 583.65</strain>
    </source>
</reference>
<keyword evidence="1" id="KW-0812">Transmembrane</keyword>
<dbReference type="Proteomes" id="UP000184073">
    <property type="component" value="Unassembled WGS sequence"/>
</dbReference>
<protein>
    <submittedName>
        <fullName evidence="2">Uncharacterized protein</fullName>
    </submittedName>
</protein>
<dbReference type="VEuPathDB" id="FungiDB:ASPVEDRAFT_47786"/>
<sequence length="104" mass="10794">MRNEPGDGSFSSRLGCQWLHLSGGRTLGEAEGILETTQGGSATTEHCGESSSQVTSQLSFATELCLRSAALVFPVIIVVAGHIISFIAFAVVALSSINSINTPV</sequence>
<dbReference type="RefSeq" id="XP_040674403.1">
    <property type="nucleotide sequence ID" value="XM_040813860.1"/>
</dbReference>